<evidence type="ECO:0000313" key="2">
    <source>
        <dbReference type="EMBL" id="KKD01805.1"/>
    </source>
</evidence>
<comment type="caution">
    <text evidence="2">The sequence shown here is derived from an EMBL/GenBank/DDBJ whole genome shotgun (WGS) entry which is preliminary data.</text>
</comment>
<dbReference type="STRING" id="265726.KY46_02095"/>
<dbReference type="PROSITE" id="PS51186">
    <property type="entry name" value="GNAT"/>
    <property type="match status" value="1"/>
</dbReference>
<gene>
    <name evidence="2" type="ORF">KY46_02095</name>
</gene>
<keyword evidence="3" id="KW-1185">Reference proteome</keyword>
<sequence length="164" mass="19171">MEVSLKRISVDSRHILENLFSYYVYDMSEFMGWGPNSDGLFTFNPETLDSYWKETSHVPYFIYIDKEIAGFALVRHYPIEPEVFDIDQFFVLRKFKGKGIGKKVFLAVVANHLGKWQIRVLKENEAALNFWISAVKNRVGSSYEVSLDIDVDLEMYFIRFEVAS</sequence>
<dbReference type="OrthoDB" id="8479334at2"/>
<dbReference type="EMBL" id="JWYV01000001">
    <property type="protein sequence ID" value="KKD01805.1"/>
    <property type="molecule type" value="Genomic_DNA"/>
</dbReference>
<organism evidence="2 3">
    <name type="scientific">Photobacterium halotolerans</name>
    <dbReference type="NCBI Taxonomy" id="265726"/>
    <lineage>
        <taxon>Bacteria</taxon>
        <taxon>Pseudomonadati</taxon>
        <taxon>Pseudomonadota</taxon>
        <taxon>Gammaproteobacteria</taxon>
        <taxon>Vibrionales</taxon>
        <taxon>Vibrionaceae</taxon>
        <taxon>Photobacterium</taxon>
    </lineage>
</organism>
<dbReference type="SUPFAM" id="SSF55729">
    <property type="entry name" value="Acyl-CoA N-acyltransferases (Nat)"/>
    <property type="match status" value="1"/>
</dbReference>
<evidence type="ECO:0000313" key="3">
    <source>
        <dbReference type="Proteomes" id="UP000033633"/>
    </source>
</evidence>
<dbReference type="AlphaFoldDB" id="A0A0F5VK02"/>
<dbReference type="PATRIC" id="fig|265726.11.peg.455"/>
<dbReference type="Pfam" id="PF00583">
    <property type="entry name" value="Acetyltransf_1"/>
    <property type="match status" value="1"/>
</dbReference>
<reference evidence="2 3" key="1">
    <citation type="submission" date="2014-12" db="EMBL/GenBank/DDBJ databases">
        <title>Mercury Reductase activity and rhizosphere competence traits in the genome of root associated Photobacterium halotolerans MELD1.</title>
        <authorList>
            <person name="Mathew D.C."/>
            <person name="Huang C.-C."/>
        </authorList>
    </citation>
    <scope>NUCLEOTIDE SEQUENCE [LARGE SCALE GENOMIC DNA]</scope>
    <source>
        <strain evidence="2 3">MELD1</strain>
    </source>
</reference>
<name>A0A0F5VK02_9GAMM</name>
<feature type="domain" description="N-acetyltransferase" evidence="1">
    <location>
        <begin position="20"/>
        <end position="163"/>
    </location>
</feature>
<accession>A0A0F5VK02</accession>
<dbReference type="InterPro" id="IPR016181">
    <property type="entry name" value="Acyl_CoA_acyltransferase"/>
</dbReference>
<evidence type="ECO:0000259" key="1">
    <source>
        <dbReference type="PROSITE" id="PS51186"/>
    </source>
</evidence>
<protein>
    <submittedName>
        <fullName evidence="2">Acetyltransferase</fullName>
    </submittedName>
</protein>
<dbReference type="GO" id="GO:0016747">
    <property type="term" value="F:acyltransferase activity, transferring groups other than amino-acyl groups"/>
    <property type="evidence" value="ECO:0007669"/>
    <property type="project" value="InterPro"/>
</dbReference>
<proteinExistence type="predicted"/>
<keyword evidence="2" id="KW-0808">Transferase</keyword>
<dbReference type="InterPro" id="IPR000182">
    <property type="entry name" value="GNAT_dom"/>
</dbReference>
<dbReference type="Gene3D" id="3.40.630.30">
    <property type="match status" value="1"/>
</dbReference>
<dbReference type="Proteomes" id="UP000033633">
    <property type="component" value="Unassembled WGS sequence"/>
</dbReference>